<gene>
    <name evidence="1" type="ORF">GCM10010921_09280</name>
</gene>
<dbReference type="Proteomes" id="UP000657592">
    <property type="component" value="Unassembled WGS sequence"/>
</dbReference>
<evidence type="ECO:0000313" key="2">
    <source>
        <dbReference type="Proteomes" id="UP000657592"/>
    </source>
</evidence>
<dbReference type="AlphaFoldDB" id="A0A917MN33"/>
<organism evidence="1 2">
    <name type="scientific">Microbacterium album</name>
    <dbReference type="NCBI Taxonomy" id="2053191"/>
    <lineage>
        <taxon>Bacteria</taxon>
        <taxon>Bacillati</taxon>
        <taxon>Actinomycetota</taxon>
        <taxon>Actinomycetes</taxon>
        <taxon>Micrococcales</taxon>
        <taxon>Microbacteriaceae</taxon>
        <taxon>Microbacterium</taxon>
    </lineage>
</organism>
<accession>A0A917MN33</accession>
<name>A0A917MN33_9MICO</name>
<sequence length="145" mass="16349">MESTRETRMTQHVPDSLLSRLVGYRVYSVEFVLNDYVQLRFDGDFGAGSPVVLNSYVWPEVETQGRRWRETDLGYADALRKMTPGAVVSTSEATGQGIRIELDTGAVVIHPTADDVFVEIAELRGFRDGSWMVWRPGEDSFEDLT</sequence>
<reference evidence="1" key="1">
    <citation type="journal article" date="2014" name="Int. J. Syst. Evol. Microbiol.">
        <title>Complete genome sequence of Corynebacterium casei LMG S-19264T (=DSM 44701T), isolated from a smear-ripened cheese.</title>
        <authorList>
            <consortium name="US DOE Joint Genome Institute (JGI-PGF)"/>
            <person name="Walter F."/>
            <person name="Albersmeier A."/>
            <person name="Kalinowski J."/>
            <person name="Ruckert C."/>
        </authorList>
    </citation>
    <scope>NUCLEOTIDE SEQUENCE</scope>
    <source>
        <strain evidence="1">CGMCC 1.15794</strain>
    </source>
</reference>
<protein>
    <submittedName>
        <fullName evidence="1">Uncharacterized protein</fullName>
    </submittedName>
</protein>
<proteinExistence type="predicted"/>
<keyword evidence="2" id="KW-1185">Reference proteome</keyword>
<reference evidence="1" key="2">
    <citation type="submission" date="2020-09" db="EMBL/GenBank/DDBJ databases">
        <authorList>
            <person name="Sun Q."/>
            <person name="Zhou Y."/>
        </authorList>
    </citation>
    <scope>NUCLEOTIDE SEQUENCE</scope>
    <source>
        <strain evidence="1">CGMCC 1.15794</strain>
    </source>
</reference>
<evidence type="ECO:0000313" key="1">
    <source>
        <dbReference type="EMBL" id="GGH38598.1"/>
    </source>
</evidence>
<comment type="caution">
    <text evidence="1">The sequence shown here is derived from an EMBL/GenBank/DDBJ whole genome shotgun (WGS) entry which is preliminary data.</text>
</comment>
<dbReference type="EMBL" id="BMJY01000002">
    <property type="protein sequence ID" value="GGH38598.1"/>
    <property type="molecule type" value="Genomic_DNA"/>
</dbReference>